<dbReference type="InterPro" id="IPR013780">
    <property type="entry name" value="Glyco_hydro_b"/>
</dbReference>
<accession>S0DFJ9</accession>
<name>S0DFJ9_9ZZZZ</name>
<evidence type="ECO:0000313" key="2">
    <source>
        <dbReference type="EMBL" id="CCO21060.1"/>
    </source>
</evidence>
<dbReference type="Pfam" id="PF14509">
    <property type="entry name" value="GH97_C"/>
    <property type="match status" value="1"/>
</dbReference>
<sequence>MACRHGDKWYITGSNAEQQINTLTLFLPWLAGEELPVIYDKEDRTAGIKTATVDNEGRLVIKMQALGGIAITTK</sequence>
<feature type="domain" description="Glycosyl-hydrolase 97 C-terminal oligomerisation" evidence="1">
    <location>
        <begin position="1"/>
        <end position="72"/>
    </location>
</feature>
<dbReference type="EMBL" id="HF548281">
    <property type="protein sequence ID" value="CCO21060.1"/>
    <property type="molecule type" value="Genomic_DNA"/>
</dbReference>
<dbReference type="AlphaFoldDB" id="S0DFJ9"/>
<proteinExistence type="predicted"/>
<reference evidence="2" key="1">
    <citation type="submission" date="2012-10" db="EMBL/GenBank/DDBJ databases">
        <authorList>
            <person name="Sandrine L."/>
        </authorList>
    </citation>
    <scope>NUCLEOTIDE SEQUENCE</scope>
</reference>
<organism evidence="2">
    <name type="scientific">termite gut metagenome</name>
    <dbReference type="NCBI Taxonomy" id="433724"/>
    <lineage>
        <taxon>unclassified sequences</taxon>
        <taxon>metagenomes</taxon>
        <taxon>organismal metagenomes</taxon>
    </lineage>
</organism>
<dbReference type="Gene3D" id="2.60.40.1180">
    <property type="entry name" value="Golgi alpha-mannosidase II"/>
    <property type="match status" value="1"/>
</dbReference>
<dbReference type="InterPro" id="IPR029483">
    <property type="entry name" value="GH97_C"/>
</dbReference>
<gene>
    <name evidence="2" type="ORF">BN138_248</name>
</gene>
<evidence type="ECO:0000259" key="1">
    <source>
        <dbReference type="Pfam" id="PF14509"/>
    </source>
</evidence>
<reference evidence="2" key="2">
    <citation type="journal article" date="2013" name="Biotechnol. Biofuels">
        <title>Mining for hemicellulases in the fungus-growing termite Pseudacanthotermes militaris using functional metagenomics.</title>
        <authorList>
            <person name="Bastien G."/>
            <person name="Arnal G."/>
            <person name="Bozonnet S."/>
            <person name="Laguerre S."/>
            <person name="Ferreira F."/>
            <person name="Faure R."/>
            <person name="Henrissat B."/>
            <person name="Lefevre F."/>
            <person name="Robe P."/>
            <person name="Bouchez O."/>
            <person name="Noirot C."/>
            <person name="Dumon C."/>
            <person name="O'Donohue M."/>
        </authorList>
    </citation>
    <scope>NUCLEOTIDE SEQUENCE</scope>
</reference>
<keyword evidence="2" id="KW-0378">Hydrolase</keyword>
<dbReference type="GO" id="GO:0016787">
    <property type="term" value="F:hydrolase activity"/>
    <property type="evidence" value="ECO:0007669"/>
    <property type="project" value="UniProtKB-KW"/>
</dbReference>
<protein>
    <submittedName>
        <fullName evidence="2">Glycoside hydrolase family 97 protein</fullName>
    </submittedName>
</protein>